<keyword evidence="1 4" id="KW-0479">Metal-binding</keyword>
<dbReference type="InterPro" id="IPR050129">
    <property type="entry name" value="Zn_alcohol_dh"/>
</dbReference>
<dbReference type="Pfam" id="PF00107">
    <property type="entry name" value="ADH_zinc_N"/>
    <property type="match status" value="1"/>
</dbReference>
<dbReference type="SUPFAM" id="SSF50129">
    <property type="entry name" value="GroES-like"/>
    <property type="match status" value="1"/>
</dbReference>
<evidence type="ECO:0000256" key="4">
    <source>
        <dbReference type="RuleBase" id="RU361277"/>
    </source>
</evidence>
<proteinExistence type="inferred from homology"/>
<dbReference type="Gene3D" id="3.90.180.10">
    <property type="entry name" value="Medium-chain alcohol dehydrogenases, catalytic domain"/>
    <property type="match status" value="1"/>
</dbReference>
<keyword evidence="3" id="KW-0560">Oxidoreductase</keyword>
<reference evidence="7" key="1">
    <citation type="journal article" date="2021" name="PeerJ">
        <title>Extensive microbial diversity within the chicken gut microbiome revealed by metagenomics and culture.</title>
        <authorList>
            <person name="Gilroy R."/>
            <person name="Ravi A."/>
            <person name="Getino M."/>
            <person name="Pursley I."/>
            <person name="Horton D.L."/>
            <person name="Alikhan N.F."/>
            <person name="Baker D."/>
            <person name="Gharbi K."/>
            <person name="Hall N."/>
            <person name="Watson M."/>
            <person name="Adriaenssens E.M."/>
            <person name="Foster-Nyarko E."/>
            <person name="Jarju S."/>
            <person name="Secka A."/>
            <person name="Antonio M."/>
            <person name="Oren A."/>
            <person name="Chaudhuri R.R."/>
            <person name="La Ragione R."/>
            <person name="Hildebrand F."/>
            <person name="Pallen M.J."/>
        </authorList>
    </citation>
    <scope>NUCLEOTIDE SEQUENCE</scope>
    <source>
        <strain evidence="7">CHK195-6426</strain>
    </source>
</reference>
<dbReference type="AlphaFoldDB" id="A0A9D1R6W6"/>
<comment type="cofactor">
    <cofactor evidence="4">
        <name>Zn(2+)</name>
        <dbReference type="ChEBI" id="CHEBI:29105"/>
    </cofactor>
</comment>
<dbReference type="InterPro" id="IPR013149">
    <property type="entry name" value="ADH-like_C"/>
</dbReference>
<organism evidence="7 8">
    <name type="scientific">Candidatus Acetatifactor stercoripullorum</name>
    <dbReference type="NCBI Taxonomy" id="2838414"/>
    <lineage>
        <taxon>Bacteria</taxon>
        <taxon>Bacillati</taxon>
        <taxon>Bacillota</taxon>
        <taxon>Clostridia</taxon>
        <taxon>Lachnospirales</taxon>
        <taxon>Lachnospiraceae</taxon>
        <taxon>Acetatifactor</taxon>
    </lineage>
</organism>
<feature type="domain" description="Alcohol dehydrogenase-like C-terminal" evidence="5">
    <location>
        <begin position="227"/>
        <end position="362"/>
    </location>
</feature>
<name>A0A9D1R6W6_9FIRM</name>
<dbReference type="SUPFAM" id="SSF51735">
    <property type="entry name" value="NAD(P)-binding Rossmann-fold domains"/>
    <property type="match status" value="1"/>
</dbReference>
<dbReference type="Gene3D" id="3.40.50.720">
    <property type="entry name" value="NAD(P)-binding Rossmann-like Domain"/>
    <property type="match status" value="1"/>
</dbReference>
<dbReference type="Pfam" id="PF08240">
    <property type="entry name" value="ADH_N"/>
    <property type="match status" value="1"/>
</dbReference>
<accession>A0A9D1R6W6</accession>
<dbReference type="InterPro" id="IPR013154">
    <property type="entry name" value="ADH-like_N"/>
</dbReference>
<keyword evidence="2 4" id="KW-0862">Zinc</keyword>
<dbReference type="InterPro" id="IPR011032">
    <property type="entry name" value="GroES-like_sf"/>
</dbReference>
<feature type="domain" description="Alcohol dehydrogenase-like N-terminal" evidence="6">
    <location>
        <begin position="64"/>
        <end position="176"/>
    </location>
</feature>
<evidence type="ECO:0000259" key="6">
    <source>
        <dbReference type="Pfam" id="PF08240"/>
    </source>
</evidence>
<comment type="similarity">
    <text evidence="4">Belongs to the zinc-containing alcohol dehydrogenase family.</text>
</comment>
<dbReference type="PANTHER" id="PTHR43401">
    <property type="entry name" value="L-THREONINE 3-DEHYDROGENASE"/>
    <property type="match status" value="1"/>
</dbReference>
<dbReference type="GO" id="GO:0016491">
    <property type="term" value="F:oxidoreductase activity"/>
    <property type="evidence" value="ECO:0007669"/>
    <property type="project" value="UniProtKB-KW"/>
</dbReference>
<dbReference type="Proteomes" id="UP000824265">
    <property type="component" value="Unassembled WGS sequence"/>
</dbReference>
<comment type="caution">
    <text evidence="7">The sequence shown here is derived from an EMBL/GenBank/DDBJ whole genome shotgun (WGS) entry which is preliminary data.</text>
</comment>
<dbReference type="GO" id="GO:0008270">
    <property type="term" value="F:zinc ion binding"/>
    <property type="evidence" value="ECO:0007669"/>
    <property type="project" value="InterPro"/>
</dbReference>
<evidence type="ECO:0000313" key="8">
    <source>
        <dbReference type="Proteomes" id="UP000824265"/>
    </source>
</evidence>
<dbReference type="PANTHER" id="PTHR43401:SF2">
    <property type="entry name" value="L-THREONINE 3-DEHYDROGENASE"/>
    <property type="match status" value="1"/>
</dbReference>
<gene>
    <name evidence="7" type="ORF">H9742_06595</name>
</gene>
<evidence type="ECO:0000256" key="1">
    <source>
        <dbReference type="ARBA" id="ARBA00022723"/>
    </source>
</evidence>
<dbReference type="EMBL" id="DXGH01000036">
    <property type="protein sequence ID" value="HIW81187.1"/>
    <property type="molecule type" value="Genomic_DNA"/>
</dbReference>
<dbReference type="InterPro" id="IPR036291">
    <property type="entry name" value="NAD(P)-bd_dom_sf"/>
</dbReference>
<evidence type="ECO:0000259" key="5">
    <source>
        <dbReference type="Pfam" id="PF00107"/>
    </source>
</evidence>
<evidence type="ECO:0000256" key="2">
    <source>
        <dbReference type="ARBA" id="ARBA00022833"/>
    </source>
</evidence>
<dbReference type="PROSITE" id="PS00059">
    <property type="entry name" value="ADH_ZINC"/>
    <property type="match status" value="1"/>
</dbReference>
<evidence type="ECO:0000256" key="3">
    <source>
        <dbReference type="ARBA" id="ARBA00023002"/>
    </source>
</evidence>
<protein>
    <submittedName>
        <fullName evidence="7">Zinc-binding dehydrogenase</fullName>
    </submittedName>
</protein>
<dbReference type="InterPro" id="IPR002328">
    <property type="entry name" value="ADH_Zn_CS"/>
</dbReference>
<reference evidence="7" key="2">
    <citation type="submission" date="2021-04" db="EMBL/GenBank/DDBJ databases">
        <authorList>
            <person name="Gilroy R."/>
        </authorList>
    </citation>
    <scope>NUCLEOTIDE SEQUENCE</scope>
    <source>
        <strain evidence="7">CHK195-6426</strain>
    </source>
</reference>
<sequence length="404" mass="43764">MDANKANIEEIVKQVLANMAGNGATAAPSGSAGKASELPKTARVAMLTDLEHYEIKEFPLPEVGDDDILVKVEGCGICGTDAHEFKKDPFGLIPVVLGHEGTGEIVKMGKNVKKDSAGKDLKLGDKVVTCMIFKDDPEITMFDLNKQNVGGADVYGLLPDDEVHFNGWFSDYILIRGGSTVFNVSDLDLYSRILIEPCAVLIHAVERAKSTGILRFNSRVAVQGCGPIGLICIAILRTMGINDILAVDGEQKRLDFARRLGAAETLNFKDYKGIEALAEGVKSKLGGHLADFAFQCTGSPVGHSNIYKFVRNGGGLCELGFFINGGDATINPHFDICSKELTMVGSWVYTLRDYATTFEFLKSAKKIGLPMDELITDTFPLEQINEAHRTNLAMTGLKIAIINQ</sequence>
<evidence type="ECO:0000313" key="7">
    <source>
        <dbReference type="EMBL" id="HIW81187.1"/>
    </source>
</evidence>